<dbReference type="Proteomes" id="UP000198900">
    <property type="component" value="Unassembled WGS sequence"/>
</dbReference>
<comment type="caution">
    <text evidence="1">The sequence shown here is derived from an EMBL/GenBank/DDBJ whole genome shotgun (WGS) entry which is preliminary data.</text>
</comment>
<sequence>MCPDAIAEFLPQPDTNWPPSGAARWRDLYAEEQVRRYDETSHLSAILNALSHPIFVGHPLDTPACSKGLLSSA</sequence>
<protein>
    <submittedName>
        <fullName evidence="1">Uncharacterized protein</fullName>
    </submittedName>
</protein>
<keyword evidence="2" id="KW-1185">Reference proteome</keyword>
<evidence type="ECO:0000313" key="2">
    <source>
        <dbReference type="Proteomes" id="UP000198900"/>
    </source>
</evidence>
<organism evidence="1 2">
    <name type="scientific">Paraburkholderia steynii</name>
    <dbReference type="NCBI Taxonomy" id="1245441"/>
    <lineage>
        <taxon>Bacteria</taxon>
        <taxon>Pseudomonadati</taxon>
        <taxon>Pseudomonadota</taxon>
        <taxon>Betaproteobacteria</taxon>
        <taxon>Burkholderiales</taxon>
        <taxon>Burkholderiaceae</taxon>
        <taxon>Paraburkholderia</taxon>
    </lineage>
</organism>
<accession>A0A7Z7FMJ3</accession>
<evidence type="ECO:0000313" key="1">
    <source>
        <dbReference type="EMBL" id="SDJ27296.1"/>
    </source>
</evidence>
<proteinExistence type="predicted"/>
<gene>
    <name evidence="1" type="ORF">SAMN04487926_14049</name>
</gene>
<name>A0A7Z7FMJ3_9BURK</name>
<dbReference type="AlphaFoldDB" id="A0A7Z7FMJ3"/>
<reference evidence="1" key="1">
    <citation type="submission" date="2016-10" db="EMBL/GenBank/DDBJ databases">
        <authorList>
            <person name="Varghese N."/>
            <person name="Submissions S."/>
        </authorList>
    </citation>
    <scope>NUCLEOTIDE SEQUENCE [LARGE SCALE GENOMIC DNA]</scope>
    <source>
        <strain evidence="1">YR281</strain>
    </source>
</reference>
<dbReference type="EMBL" id="FNDI01000040">
    <property type="protein sequence ID" value="SDJ27296.1"/>
    <property type="molecule type" value="Genomic_DNA"/>
</dbReference>